<dbReference type="GO" id="GO:0005524">
    <property type="term" value="F:ATP binding"/>
    <property type="evidence" value="ECO:0007669"/>
    <property type="project" value="UniProtKB-KW"/>
</dbReference>
<dbReference type="SMART" id="SM00046">
    <property type="entry name" value="DAGKc"/>
    <property type="match status" value="1"/>
</dbReference>
<proteinExistence type="predicted"/>
<organism evidence="6 7">
    <name type="scientific">Deinococcus irradiatisoli</name>
    <dbReference type="NCBI Taxonomy" id="2202254"/>
    <lineage>
        <taxon>Bacteria</taxon>
        <taxon>Thermotogati</taxon>
        <taxon>Deinococcota</taxon>
        <taxon>Deinococci</taxon>
        <taxon>Deinococcales</taxon>
        <taxon>Deinococcaceae</taxon>
        <taxon>Deinococcus</taxon>
    </lineage>
</organism>
<sequence>MLALAGQINVRGNYKAVPVGNLGRYAERTVASSPLSFSSLAVVLNPQAGRGLALREWPRLEAALRERRLPYEWLAAASAEDALSRVQALSPGTAVLAVGGDGTVSNLLPALVGTGRALGLVPLGSGNDFAGMLGLRPGDFDMALARLGNAPQPTDALRCTYAGGEALLLNGLGMGFDAQVAALMRSAPARLSGFGRYLWAALSALRELQTSQVKVELDGEPFYNGPSCLVAVMNGTRYGGGFQISPRSNAFDGQLNVVLGGGLSRPALLSLMLKVLRARHLSDSRVHAGTGQRVTVRWRNPTATHFDGEVLLPQRELSVELLKGAVQLLSAP</sequence>
<evidence type="ECO:0000256" key="1">
    <source>
        <dbReference type="ARBA" id="ARBA00022679"/>
    </source>
</evidence>
<keyword evidence="3 6" id="KW-0418">Kinase</keyword>
<evidence type="ECO:0000256" key="2">
    <source>
        <dbReference type="ARBA" id="ARBA00022741"/>
    </source>
</evidence>
<dbReference type="KEGG" id="dez:DKM44_05500"/>
<dbReference type="GO" id="GO:0016301">
    <property type="term" value="F:kinase activity"/>
    <property type="evidence" value="ECO:0007669"/>
    <property type="project" value="UniProtKB-KW"/>
</dbReference>
<dbReference type="GO" id="GO:0005886">
    <property type="term" value="C:plasma membrane"/>
    <property type="evidence" value="ECO:0007669"/>
    <property type="project" value="TreeGrafter"/>
</dbReference>
<evidence type="ECO:0000256" key="4">
    <source>
        <dbReference type="ARBA" id="ARBA00022840"/>
    </source>
</evidence>
<dbReference type="PROSITE" id="PS50146">
    <property type="entry name" value="DAGK"/>
    <property type="match status" value="1"/>
</dbReference>
<keyword evidence="4" id="KW-0067">ATP-binding</keyword>
<dbReference type="Pfam" id="PF00781">
    <property type="entry name" value="DAGK_cat"/>
    <property type="match status" value="1"/>
</dbReference>
<feature type="domain" description="DAGKc" evidence="5">
    <location>
        <begin position="35"/>
        <end position="163"/>
    </location>
</feature>
<evidence type="ECO:0000259" key="5">
    <source>
        <dbReference type="PROSITE" id="PS50146"/>
    </source>
</evidence>
<dbReference type="EMBL" id="CP029494">
    <property type="protein sequence ID" value="AWN22751.1"/>
    <property type="molecule type" value="Genomic_DNA"/>
</dbReference>
<evidence type="ECO:0000313" key="6">
    <source>
        <dbReference type="EMBL" id="AWN22751.1"/>
    </source>
</evidence>
<dbReference type="PANTHER" id="PTHR12358:SF106">
    <property type="entry name" value="LIPID KINASE YEGS"/>
    <property type="match status" value="1"/>
</dbReference>
<dbReference type="PANTHER" id="PTHR12358">
    <property type="entry name" value="SPHINGOSINE KINASE"/>
    <property type="match status" value="1"/>
</dbReference>
<keyword evidence="7" id="KW-1185">Reference proteome</keyword>
<dbReference type="Proteomes" id="UP000245368">
    <property type="component" value="Chromosome"/>
</dbReference>
<keyword evidence="2" id="KW-0547">Nucleotide-binding</keyword>
<gene>
    <name evidence="6" type="ORF">DKM44_05500</name>
</gene>
<dbReference type="Pfam" id="PF19279">
    <property type="entry name" value="YegS_C"/>
    <property type="match status" value="1"/>
</dbReference>
<protein>
    <submittedName>
        <fullName evidence="6">Diacylglycerol kinase</fullName>
    </submittedName>
</protein>
<dbReference type="InterPro" id="IPR001206">
    <property type="entry name" value="Diacylglycerol_kinase_cat_dom"/>
</dbReference>
<evidence type="ECO:0000256" key="3">
    <source>
        <dbReference type="ARBA" id="ARBA00022777"/>
    </source>
</evidence>
<evidence type="ECO:0000313" key="7">
    <source>
        <dbReference type="Proteomes" id="UP000245368"/>
    </source>
</evidence>
<name>A0A2Z3JGY0_9DEIO</name>
<dbReference type="OrthoDB" id="9786026at2"/>
<dbReference type="SUPFAM" id="SSF111331">
    <property type="entry name" value="NAD kinase/diacylglycerol kinase-like"/>
    <property type="match status" value="1"/>
</dbReference>
<accession>A0A2Z3JGY0</accession>
<dbReference type="InterPro" id="IPR016064">
    <property type="entry name" value="NAD/diacylglycerol_kinase_sf"/>
</dbReference>
<dbReference type="Gene3D" id="3.40.50.10330">
    <property type="entry name" value="Probable inorganic polyphosphate/atp-NAD kinase, domain 1"/>
    <property type="match status" value="1"/>
</dbReference>
<dbReference type="InterPro" id="IPR050187">
    <property type="entry name" value="Lipid_Phosphate_FormReg"/>
</dbReference>
<dbReference type="InterPro" id="IPR017438">
    <property type="entry name" value="ATP-NAD_kinase_N"/>
</dbReference>
<reference evidence="6 7" key="1">
    <citation type="submission" date="2018-05" db="EMBL/GenBank/DDBJ databases">
        <title>Complete Genome Sequence of Deinococcus sp. strain 17bor-2.</title>
        <authorList>
            <person name="Srinivasan S."/>
        </authorList>
    </citation>
    <scope>NUCLEOTIDE SEQUENCE [LARGE SCALE GENOMIC DNA]</scope>
    <source>
        <strain evidence="6 7">17bor-2</strain>
    </source>
</reference>
<dbReference type="InterPro" id="IPR045540">
    <property type="entry name" value="YegS/DAGK_C"/>
</dbReference>
<keyword evidence="1" id="KW-0808">Transferase</keyword>
<dbReference type="AlphaFoldDB" id="A0A2Z3JGY0"/>
<dbReference type="Gene3D" id="2.60.200.40">
    <property type="match status" value="1"/>
</dbReference>